<dbReference type="PANTHER" id="PTHR23024">
    <property type="entry name" value="ARYLACETAMIDE DEACETYLASE"/>
    <property type="match status" value="1"/>
</dbReference>
<dbReference type="Gene3D" id="3.40.50.1820">
    <property type="entry name" value="alpha/beta hydrolase"/>
    <property type="match status" value="1"/>
</dbReference>
<dbReference type="Proteomes" id="UP000228380">
    <property type="component" value="Chromosome 11"/>
</dbReference>
<evidence type="ECO:0000313" key="3">
    <source>
        <dbReference type="RefSeq" id="XP_008800776.3"/>
    </source>
</evidence>
<dbReference type="AlphaFoldDB" id="A0A8B7CK99"/>
<accession>A0A8B7CK99</accession>
<reference evidence="3" key="2">
    <citation type="submission" date="2025-08" db="UniProtKB">
        <authorList>
            <consortium name="RefSeq"/>
        </authorList>
    </citation>
    <scope>IDENTIFICATION</scope>
    <source>
        <tissue evidence="3">Young leaves</tissue>
    </source>
</reference>
<dbReference type="InterPro" id="IPR050466">
    <property type="entry name" value="Carboxylest/Gibb_receptor"/>
</dbReference>
<evidence type="ECO:0000259" key="1">
    <source>
        <dbReference type="Pfam" id="PF07859"/>
    </source>
</evidence>
<sequence>MGASDRNHSHQGPAVVEEIQGLLKVYEDGHVERLPAMPDVPCTWTPEPDVASRDISFNHPTGLWARFYVPDRRGQLPLLVYFHGGGFCVGSAAWRCYHEFLARLSSQASCLIMSVSYRLAPENRLPAAYEDGLAAIKWVRQHATYCIDELSWWQTKCSFSQMFLGGDSAGGAIAHDAAARLGLAGAPAWLKGVILIQPFFGGEARTSSEKNSTTQPVRSTSLSLAASDCYWRLALPLGSNRDHPWCNPLATPSFPKLEDPRLPPMLVCISEMDILRDRNLEFCKAMKRTGRSVEYDVYGGVGHAFQVLSKSPMSQLRTQELITSIKAFIYSRLNQL</sequence>
<dbReference type="InterPro" id="IPR029058">
    <property type="entry name" value="AB_hydrolase_fold"/>
</dbReference>
<reference evidence="2" key="1">
    <citation type="journal article" date="2019" name="Nat. Commun.">
        <title>Genome-wide association mapping of date palm fruit traits.</title>
        <authorList>
            <person name="Hazzouri K.M."/>
            <person name="Gros-Balthazard M."/>
            <person name="Flowers J.M."/>
            <person name="Copetti D."/>
            <person name="Lemansour A."/>
            <person name="Lebrun M."/>
            <person name="Masmoudi K."/>
            <person name="Ferrand S."/>
            <person name="Dhar M.I."/>
            <person name="Fresquez Z.A."/>
            <person name="Rosas U."/>
            <person name="Zhang J."/>
            <person name="Talag J."/>
            <person name="Lee S."/>
            <person name="Kudrna D."/>
            <person name="Powell R.F."/>
            <person name="Leitch I.J."/>
            <person name="Krueger R.R."/>
            <person name="Wing R.A."/>
            <person name="Amiri K.M.A."/>
            <person name="Purugganan M.D."/>
        </authorList>
    </citation>
    <scope>NUCLEOTIDE SEQUENCE [LARGE SCALE GENOMIC DNA]</scope>
    <source>
        <strain evidence="2">cv. Khalas</strain>
    </source>
</reference>
<dbReference type="SUPFAM" id="SSF53474">
    <property type="entry name" value="alpha/beta-Hydrolases"/>
    <property type="match status" value="1"/>
</dbReference>
<dbReference type="RefSeq" id="XP_008800776.3">
    <property type="nucleotide sequence ID" value="XM_008802554.4"/>
</dbReference>
<proteinExistence type="predicted"/>
<dbReference type="OrthoDB" id="408631at2759"/>
<dbReference type="GO" id="GO:0016787">
    <property type="term" value="F:hydrolase activity"/>
    <property type="evidence" value="ECO:0007669"/>
    <property type="project" value="InterPro"/>
</dbReference>
<organism evidence="2 3">
    <name type="scientific">Phoenix dactylifera</name>
    <name type="common">Date palm</name>
    <dbReference type="NCBI Taxonomy" id="42345"/>
    <lineage>
        <taxon>Eukaryota</taxon>
        <taxon>Viridiplantae</taxon>
        <taxon>Streptophyta</taxon>
        <taxon>Embryophyta</taxon>
        <taxon>Tracheophyta</taxon>
        <taxon>Spermatophyta</taxon>
        <taxon>Magnoliopsida</taxon>
        <taxon>Liliopsida</taxon>
        <taxon>Arecaceae</taxon>
        <taxon>Coryphoideae</taxon>
        <taxon>Phoeniceae</taxon>
        <taxon>Phoenix</taxon>
    </lineage>
</organism>
<feature type="domain" description="Alpha/beta hydrolase fold-3" evidence="1">
    <location>
        <begin position="79"/>
        <end position="306"/>
    </location>
</feature>
<dbReference type="PANTHER" id="PTHR23024:SF589">
    <property type="entry name" value="CARBOXYLESTERASE 17-RELATED"/>
    <property type="match status" value="1"/>
</dbReference>
<dbReference type="KEGG" id="pda:103715047"/>
<dbReference type="Pfam" id="PF07859">
    <property type="entry name" value="Abhydrolase_3"/>
    <property type="match status" value="1"/>
</dbReference>
<dbReference type="GeneID" id="103715047"/>
<dbReference type="InterPro" id="IPR013094">
    <property type="entry name" value="AB_hydrolase_3"/>
</dbReference>
<gene>
    <name evidence="3" type="primary">LOC103715047</name>
</gene>
<name>A0A8B7CK99_PHODC</name>
<protein>
    <submittedName>
        <fullName evidence="3">Probable carboxylesterase 17</fullName>
    </submittedName>
</protein>
<evidence type="ECO:0000313" key="2">
    <source>
        <dbReference type="Proteomes" id="UP000228380"/>
    </source>
</evidence>
<keyword evidence="2" id="KW-1185">Reference proteome</keyword>